<evidence type="ECO:0000256" key="4">
    <source>
        <dbReference type="ARBA" id="ARBA00023326"/>
    </source>
</evidence>
<dbReference type="Proteomes" id="UP000095544">
    <property type="component" value="Unassembled WGS sequence"/>
</dbReference>
<dbReference type="InterPro" id="IPR004197">
    <property type="entry name" value="Cellulase_Ig-like"/>
</dbReference>
<dbReference type="InterPro" id="IPR013783">
    <property type="entry name" value="Ig-like_fold"/>
</dbReference>
<evidence type="ECO:0000313" key="6">
    <source>
        <dbReference type="EMBL" id="CUO58201.1"/>
    </source>
</evidence>
<evidence type="ECO:0000313" key="7">
    <source>
        <dbReference type="Proteomes" id="UP000095544"/>
    </source>
</evidence>
<protein>
    <submittedName>
        <fullName evidence="6">Endoglucanase D</fullName>
        <ecNumber evidence="6">3.2.1.4</ecNumber>
    </submittedName>
</protein>
<dbReference type="InterPro" id="IPR008928">
    <property type="entry name" value="6-hairpin_glycosidase_sf"/>
</dbReference>
<dbReference type="GO" id="GO:0008810">
    <property type="term" value="F:cellulase activity"/>
    <property type="evidence" value="ECO:0007669"/>
    <property type="project" value="UniProtKB-EC"/>
</dbReference>
<dbReference type="InterPro" id="IPR001701">
    <property type="entry name" value="Glyco_hydro_9"/>
</dbReference>
<dbReference type="AlphaFoldDB" id="A0A174G896"/>
<gene>
    <name evidence="6" type="primary">celD</name>
    <name evidence="6" type="ORF">ERS852491_02640</name>
</gene>
<dbReference type="SUPFAM" id="SSF48208">
    <property type="entry name" value="Six-hairpin glycosidases"/>
    <property type="match status" value="1"/>
</dbReference>
<dbReference type="OrthoDB" id="9758662at2"/>
<accession>A0A174G896</accession>
<keyword evidence="2" id="KW-0136">Cellulose degradation</keyword>
<dbReference type="InterPro" id="IPR012341">
    <property type="entry name" value="6hp_glycosidase-like_sf"/>
</dbReference>
<keyword evidence="4" id="KW-0624">Polysaccharide degradation</keyword>
<dbReference type="SUPFAM" id="SSF81296">
    <property type="entry name" value="E set domains"/>
    <property type="match status" value="1"/>
</dbReference>
<keyword evidence="3" id="KW-0119">Carbohydrate metabolism</keyword>
<proteinExistence type="inferred from homology"/>
<reference evidence="6 7" key="1">
    <citation type="submission" date="2015-09" db="EMBL/GenBank/DDBJ databases">
        <authorList>
            <consortium name="Pathogen Informatics"/>
        </authorList>
    </citation>
    <scope>NUCLEOTIDE SEQUENCE [LARGE SCALE GENOMIC DNA]</scope>
    <source>
        <strain evidence="6 7">2789STDY5834876</strain>
    </source>
</reference>
<evidence type="ECO:0000256" key="2">
    <source>
        <dbReference type="ARBA" id="ARBA00023001"/>
    </source>
</evidence>
<evidence type="ECO:0000259" key="5">
    <source>
        <dbReference type="Pfam" id="PF00759"/>
    </source>
</evidence>
<dbReference type="GO" id="GO:0030245">
    <property type="term" value="P:cellulose catabolic process"/>
    <property type="evidence" value="ECO:0007669"/>
    <property type="project" value="UniProtKB-KW"/>
</dbReference>
<keyword evidence="6" id="KW-0378">Hydrolase</keyword>
<dbReference type="STRING" id="39482.ERS852491_02640"/>
<comment type="similarity">
    <text evidence="1">Belongs to the glycosyl hydrolase 9 (cellulase E) family.</text>
</comment>
<dbReference type="Gene3D" id="1.50.10.10">
    <property type="match status" value="1"/>
</dbReference>
<sequence>MEKELYKSRFMMNQIGFLPSASKKFTYCGKSNLFWVNRLQDLVLTPVMEGRIHACDDTYGIGDFSELTEEGIYRISTEEGNSRCFIIGRNPYGAAARLLAGYFTWQRCGDDLGWNGCCHSGDEITLGSGERRSLAGGHHQSSDLRKWTFGTSIGIAGLAEYALTEHPLWDKGSLAEELWHSVKYYLSLITEGGWLLDCTWVPEGYSRETAGIGYGDYTFSWKRRKYFESPDNEHAHWQVIKVLALAAKYFAGTDHDKSQRCLEGAEKIWNYMEGEGRQMHDYDLPLYPPLGHDGMKKMYQGFYEGSALRLASRVEAACRLYAVTKDKVYRKAAFEALDALCLLQAGGGVKNNPAAACFWESPNSDRLANNYYYFFNINVPMAFADALETWPEAGSAPCWRKCMSRIAEQHVLMSGRNPFGRVPATWHTMGYDMFEESAIFSFSTETNPVKQEVIAGKAAHKNRTYEIVCEYYSFCYNLDLLASGVFLCKAARLTGCSQYRGAAQRQLDWLLGANQFDASSVEGVGYNQPHRGFFGEFFPPVPQIPGAVFTGITEESFREKSFGYDCEYDMPMVGWMLYLIAQLQTE</sequence>
<feature type="domain" description="Glycoside hydrolase family 9" evidence="5">
    <location>
        <begin position="92"/>
        <end position="531"/>
    </location>
</feature>
<dbReference type="Gene3D" id="2.60.40.10">
    <property type="entry name" value="Immunoglobulins"/>
    <property type="match status" value="1"/>
</dbReference>
<dbReference type="InterPro" id="IPR014756">
    <property type="entry name" value="Ig_E-set"/>
</dbReference>
<evidence type="ECO:0000256" key="1">
    <source>
        <dbReference type="ARBA" id="ARBA00007072"/>
    </source>
</evidence>
<evidence type="ECO:0000256" key="3">
    <source>
        <dbReference type="ARBA" id="ARBA00023277"/>
    </source>
</evidence>
<dbReference type="Pfam" id="PF00759">
    <property type="entry name" value="Glyco_hydro_9"/>
    <property type="match status" value="1"/>
</dbReference>
<dbReference type="RefSeq" id="WP_055153512.1">
    <property type="nucleotide sequence ID" value="NZ_CYZU01000024.1"/>
</dbReference>
<dbReference type="EC" id="3.2.1.4" evidence="6"/>
<organism evidence="6 7">
    <name type="scientific">Faecalicatena contorta</name>
    <dbReference type="NCBI Taxonomy" id="39482"/>
    <lineage>
        <taxon>Bacteria</taxon>
        <taxon>Bacillati</taxon>
        <taxon>Bacillota</taxon>
        <taxon>Clostridia</taxon>
        <taxon>Lachnospirales</taxon>
        <taxon>Lachnospiraceae</taxon>
        <taxon>Faecalicatena</taxon>
    </lineage>
</organism>
<keyword evidence="6" id="KW-0326">Glycosidase</keyword>
<name>A0A174G896_9FIRM</name>
<dbReference type="CDD" id="cd02850">
    <property type="entry name" value="E_set_Cellulase_N"/>
    <property type="match status" value="1"/>
</dbReference>
<dbReference type="EMBL" id="CYZU01000024">
    <property type="protein sequence ID" value="CUO58201.1"/>
    <property type="molecule type" value="Genomic_DNA"/>
</dbReference>